<accession>A0A6J5QMS4</accession>
<organism evidence="1">
    <name type="scientific">uncultured Caudovirales phage</name>
    <dbReference type="NCBI Taxonomy" id="2100421"/>
    <lineage>
        <taxon>Viruses</taxon>
        <taxon>Duplodnaviria</taxon>
        <taxon>Heunggongvirae</taxon>
        <taxon>Uroviricota</taxon>
        <taxon>Caudoviricetes</taxon>
        <taxon>Peduoviridae</taxon>
        <taxon>Maltschvirus</taxon>
        <taxon>Maltschvirus maltsch</taxon>
    </lineage>
</organism>
<evidence type="ECO:0000313" key="1">
    <source>
        <dbReference type="EMBL" id="CAB4185743.1"/>
    </source>
</evidence>
<gene>
    <name evidence="1" type="ORF">UFOVP1130_113</name>
</gene>
<dbReference type="Gene3D" id="2.60.120.620">
    <property type="entry name" value="q2cbj1_9rhob like domain"/>
    <property type="match status" value="1"/>
</dbReference>
<evidence type="ECO:0008006" key="2">
    <source>
        <dbReference type="Google" id="ProtNLM"/>
    </source>
</evidence>
<sequence>MDSPKEIYPKVMVYPNALKDHKELLQRITSTNTDVEPWTDWYTMGRQAAIPQAVNWHKDSFPTADEWALLTAAVQNKTAVDIANAFYNSTSDYVDRFNVQIENWLHGSPQICTHFAGANPLGTLRENLLAMQYHTDLILSDKESPGFKHWITCNIYINDDYAKGGLFFKVFKNETDYDHFYYKPSAGDALVFPSHDPFYHGVERTLESEKFFVRSFWGYNYAGSAEWHKNKELHGEQQWMEMETQRVNTENRESKWMKGFVEEV</sequence>
<protein>
    <recommendedName>
        <fullName evidence="2">Oxoglutarate/iron-dependent dioxygenase</fullName>
    </recommendedName>
</protein>
<name>A0A6J5QMS4_9CAUD</name>
<dbReference type="EMBL" id="LR797078">
    <property type="protein sequence ID" value="CAB4185743.1"/>
    <property type="molecule type" value="Genomic_DNA"/>
</dbReference>
<reference evidence="1" key="1">
    <citation type="submission" date="2020-05" db="EMBL/GenBank/DDBJ databases">
        <authorList>
            <person name="Chiriac C."/>
            <person name="Salcher M."/>
            <person name="Ghai R."/>
            <person name="Kavagutti S V."/>
        </authorList>
    </citation>
    <scope>NUCLEOTIDE SEQUENCE</scope>
</reference>
<proteinExistence type="predicted"/>